<name>A0A931HTL7_9BACI</name>
<dbReference type="Pfam" id="PF16976">
    <property type="entry name" value="RcpC"/>
    <property type="match status" value="1"/>
</dbReference>
<gene>
    <name evidence="4" type="primary">cpaB</name>
    <name evidence="4" type="ORF">H0267_03075</name>
</gene>
<dbReference type="AlphaFoldDB" id="A0A931HTL7"/>
<dbReference type="InterPro" id="IPR017592">
    <property type="entry name" value="Pilus_assmbl_Flp-typ_CpaB"/>
</dbReference>
<feature type="region of interest" description="Disordered" evidence="1">
    <location>
        <begin position="215"/>
        <end position="234"/>
    </location>
</feature>
<evidence type="ECO:0000256" key="2">
    <source>
        <dbReference type="SAM" id="Phobius"/>
    </source>
</evidence>
<sequence length="234" mass="26103">MRSKIILFIALIMGGVTTFLFFNYMKQFDTAKAINDNTTEVVVASGTIFENERISPDKMKVVQLPTKGLHSQVVKSLEEVDGKYATAAIETDEPLLLHRIKDSKEEQLFVSRKVKEGYRGVSIGVDLVRSVSNLIEPEDVVDVIASETLQGEDKEKIQSRQILSDVTVLAIGRRMSEVKSDQEEYVEYTSVTLELKPADAVKLVEASEKGNIHLTVHSRINKGENEDKGSDSKE</sequence>
<dbReference type="InterPro" id="IPR031571">
    <property type="entry name" value="RcpC_dom"/>
</dbReference>
<dbReference type="Pfam" id="PF08666">
    <property type="entry name" value="SAF"/>
    <property type="match status" value="1"/>
</dbReference>
<evidence type="ECO:0000313" key="5">
    <source>
        <dbReference type="Proteomes" id="UP000614490"/>
    </source>
</evidence>
<protein>
    <submittedName>
        <fullName evidence="4">Flp pilus assembly protein CpaB</fullName>
    </submittedName>
</protein>
<dbReference type="InterPro" id="IPR013974">
    <property type="entry name" value="SAF"/>
</dbReference>
<accession>A0A931HTL7</accession>
<organism evidence="4 5">
    <name type="scientific">Halobacillus yeomjeoni</name>
    <dbReference type="NCBI Taxonomy" id="311194"/>
    <lineage>
        <taxon>Bacteria</taxon>
        <taxon>Bacillati</taxon>
        <taxon>Bacillota</taxon>
        <taxon>Bacilli</taxon>
        <taxon>Bacillales</taxon>
        <taxon>Bacillaceae</taxon>
        <taxon>Halobacillus</taxon>
    </lineage>
</organism>
<comment type="caution">
    <text evidence="4">The sequence shown here is derived from an EMBL/GenBank/DDBJ whole genome shotgun (WGS) entry which is preliminary data.</text>
</comment>
<feature type="domain" description="SAF" evidence="3">
    <location>
        <begin position="39"/>
        <end position="101"/>
    </location>
</feature>
<evidence type="ECO:0000313" key="4">
    <source>
        <dbReference type="EMBL" id="MBH0229188.1"/>
    </source>
</evidence>
<dbReference type="RefSeq" id="WP_197315813.1">
    <property type="nucleotide sequence ID" value="NZ_JADZSC010000001.1"/>
</dbReference>
<keyword evidence="5" id="KW-1185">Reference proteome</keyword>
<feature type="compositionally biased region" description="Basic and acidic residues" evidence="1">
    <location>
        <begin position="221"/>
        <end position="234"/>
    </location>
</feature>
<keyword evidence="2" id="KW-0812">Transmembrane</keyword>
<dbReference type="EMBL" id="JADZSC010000001">
    <property type="protein sequence ID" value="MBH0229188.1"/>
    <property type="molecule type" value="Genomic_DNA"/>
</dbReference>
<dbReference type="NCBIfam" id="TIGR03177">
    <property type="entry name" value="pilus_cpaB"/>
    <property type="match status" value="1"/>
</dbReference>
<dbReference type="CDD" id="cd11614">
    <property type="entry name" value="SAF_CpaB_FlgA_like"/>
    <property type="match status" value="1"/>
</dbReference>
<keyword evidence="2" id="KW-1133">Transmembrane helix</keyword>
<dbReference type="Proteomes" id="UP000614490">
    <property type="component" value="Unassembled WGS sequence"/>
</dbReference>
<dbReference type="SMART" id="SM00858">
    <property type="entry name" value="SAF"/>
    <property type="match status" value="1"/>
</dbReference>
<reference evidence="4 5" key="1">
    <citation type="journal article" date="2005" name="Int. J. Syst. Evol. Microbiol.">
        <title>Halobacillus yeomjeoni sp. nov., isolated from a marine solar saltern in Korea.</title>
        <authorList>
            <person name="Yoon J.H."/>
            <person name="Kang S.J."/>
            <person name="Lee C.H."/>
            <person name="Oh H.W."/>
            <person name="Oh T.K."/>
        </authorList>
    </citation>
    <scope>NUCLEOTIDE SEQUENCE [LARGE SCALE GENOMIC DNA]</scope>
    <source>
        <strain evidence="4 5">KCTC 3957</strain>
    </source>
</reference>
<keyword evidence="2" id="KW-0472">Membrane</keyword>
<evidence type="ECO:0000256" key="1">
    <source>
        <dbReference type="SAM" id="MobiDB-lite"/>
    </source>
</evidence>
<feature type="transmembrane region" description="Helical" evidence="2">
    <location>
        <begin position="6"/>
        <end position="25"/>
    </location>
</feature>
<evidence type="ECO:0000259" key="3">
    <source>
        <dbReference type="SMART" id="SM00858"/>
    </source>
</evidence>
<proteinExistence type="predicted"/>
<dbReference type="Gene3D" id="3.90.1210.10">
    <property type="entry name" value="Antifreeze-like/N-acetylneuraminic acid synthase C-terminal domain"/>
    <property type="match status" value="1"/>
</dbReference>